<evidence type="ECO:0000256" key="1">
    <source>
        <dbReference type="RuleBase" id="RU003767"/>
    </source>
</evidence>
<reference evidence="4 5" key="1">
    <citation type="journal article" date="2020" name="G3 (Bethesda)">
        <title>Draft Genome of the Common Snapping Turtle, Chelydra serpentina, a Model for Phenotypic Plasticity in Reptiles.</title>
        <authorList>
            <person name="Das D."/>
            <person name="Singh S.K."/>
            <person name="Bierstedt J."/>
            <person name="Erickson A."/>
            <person name="Galli G.L.J."/>
            <person name="Crossley D.A. 2nd"/>
            <person name="Rhen T."/>
        </authorList>
    </citation>
    <scope>NUCLEOTIDE SEQUENCE [LARGE SCALE GENOMIC DNA]</scope>
    <source>
        <strain evidence="4">KW</strain>
    </source>
</reference>
<feature type="domain" description="Core Histone H2A/H2B/H3" evidence="3">
    <location>
        <begin position="13"/>
        <end position="89"/>
    </location>
</feature>
<evidence type="ECO:0000259" key="3">
    <source>
        <dbReference type="Pfam" id="PF00125"/>
    </source>
</evidence>
<feature type="region of interest" description="Disordered" evidence="2">
    <location>
        <begin position="1"/>
        <end position="26"/>
    </location>
</feature>
<dbReference type="SUPFAM" id="SSF47113">
    <property type="entry name" value="Histone-fold"/>
    <property type="match status" value="1"/>
</dbReference>
<dbReference type="InterPro" id="IPR007125">
    <property type="entry name" value="H2A/H2B/H3"/>
</dbReference>
<evidence type="ECO:0000256" key="2">
    <source>
        <dbReference type="SAM" id="MobiDB-lite"/>
    </source>
</evidence>
<keyword evidence="1" id="KW-0539">Nucleus</keyword>
<dbReference type="InterPro" id="IPR009072">
    <property type="entry name" value="Histone-fold"/>
</dbReference>
<keyword evidence="1" id="KW-0238">DNA-binding</keyword>
<dbReference type="PRINTS" id="PR00620">
    <property type="entry name" value="HISTONEH2A"/>
</dbReference>
<dbReference type="GO" id="GO:0030527">
    <property type="term" value="F:structural constituent of chromatin"/>
    <property type="evidence" value="ECO:0007669"/>
    <property type="project" value="InterPro"/>
</dbReference>
<proteinExistence type="inferred from homology"/>
<comment type="similarity">
    <text evidence="1">Belongs to the histone H2A family.</text>
</comment>
<dbReference type="CDD" id="cd00074">
    <property type="entry name" value="HFD_H2A"/>
    <property type="match status" value="1"/>
</dbReference>
<protein>
    <recommendedName>
        <fullName evidence="1">Histone H2A</fullName>
    </recommendedName>
</protein>
<comment type="subunit">
    <text evidence="1">The nucleosome is a histone octamer containing two molecules each of H2A, H2B, H3 and H4 assembled in one H3-H4 heterotetramer and two H2A-H2B heterodimers. The octamer wraps approximately 147 bp of DNA.</text>
</comment>
<dbReference type="EMBL" id="JAHGAV010000907">
    <property type="protein sequence ID" value="KAG6923341.1"/>
    <property type="molecule type" value="Genomic_DNA"/>
</dbReference>
<dbReference type="AlphaFoldDB" id="A0A8T1S3B7"/>
<dbReference type="SMART" id="SM00414">
    <property type="entry name" value="H2A"/>
    <property type="match status" value="1"/>
</dbReference>
<comment type="subcellular location">
    <subcellularLocation>
        <location evidence="1">Nucleus</location>
    </subcellularLocation>
</comment>
<evidence type="ECO:0000313" key="4">
    <source>
        <dbReference type="EMBL" id="KAG6923341.1"/>
    </source>
</evidence>
<dbReference type="GO" id="GO:0005634">
    <property type="term" value="C:nucleus"/>
    <property type="evidence" value="ECO:0007669"/>
    <property type="project" value="UniProtKB-SubCell"/>
</dbReference>
<gene>
    <name evidence="4" type="ORF">G0U57_020922</name>
</gene>
<evidence type="ECO:0000313" key="5">
    <source>
        <dbReference type="Proteomes" id="UP000765507"/>
    </source>
</evidence>
<dbReference type="Proteomes" id="UP000765507">
    <property type="component" value="Unassembled WGS sequence"/>
</dbReference>
<keyword evidence="1" id="KW-0544">Nucleosome core</keyword>
<dbReference type="GO" id="GO:0046982">
    <property type="term" value="F:protein heterodimerization activity"/>
    <property type="evidence" value="ECO:0007669"/>
    <property type="project" value="InterPro"/>
</dbReference>
<sequence length="142" mass="15660">MSGPGQTREAPQANSKSQSSREKSQFPVDHIEKMLRQGHCIKRIKGGALVYLAAVIEYLTAELLALAGNATRDDPRRCITPRHLRLAIRRNKDFHKLLLGGDAVFRGGILPNSQAMLLKAKNSKSSRSKSLCLPGDNTLQEK</sequence>
<dbReference type="OrthoDB" id="9422585at2759"/>
<dbReference type="InterPro" id="IPR002119">
    <property type="entry name" value="Histone_H2A"/>
</dbReference>
<dbReference type="Pfam" id="PF00125">
    <property type="entry name" value="Histone"/>
    <property type="match status" value="1"/>
</dbReference>
<dbReference type="Gene3D" id="1.10.20.10">
    <property type="entry name" value="Histone, subunit A"/>
    <property type="match status" value="1"/>
</dbReference>
<comment type="caution">
    <text evidence="4">The sequence shown here is derived from an EMBL/GenBank/DDBJ whole genome shotgun (WGS) entry which is preliminary data.</text>
</comment>
<organism evidence="4 5">
    <name type="scientific">Chelydra serpentina</name>
    <name type="common">Snapping turtle</name>
    <name type="synonym">Testudo serpentina</name>
    <dbReference type="NCBI Taxonomy" id="8475"/>
    <lineage>
        <taxon>Eukaryota</taxon>
        <taxon>Metazoa</taxon>
        <taxon>Chordata</taxon>
        <taxon>Craniata</taxon>
        <taxon>Vertebrata</taxon>
        <taxon>Euteleostomi</taxon>
        <taxon>Archelosauria</taxon>
        <taxon>Testudinata</taxon>
        <taxon>Testudines</taxon>
        <taxon>Cryptodira</taxon>
        <taxon>Durocryptodira</taxon>
        <taxon>Americhelydia</taxon>
        <taxon>Chelydroidea</taxon>
        <taxon>Chelydridae</taxon>
        <taxon>Chelydra</taxon>
    </lineage>
</organism>
<dbReference type="GO" id="GO:0003677">
    <property type="term" value="F:DNA binding"/>
    <property type="evidence" value="ECO:0007669"/>
    <property type="project" value="UniProtKB-KW"/>
</dbReference>
<keyword evidence="1" id="KW-0158">Chromosome</keyword>
<name>A0A8T1S3B7_CHESE</name>
<dbReference type="GO" id="GO:0000786">
    <property type="term" value="C:nucleosome"/>
    <property type="evidence" value="ECO:0007669"/>
    <property type="project" value="UniProtKB-KW"/>
</dbReference>
<keyword evidence="5" id="KW-1185">Reference proteome</keyword>
<dbReference type="PANTHER" id="PTHR23430">
    <property type="entry name" value="HISTONE H2A"/>
    <property type="match status" value="1"/>
</dbReference>
<accession>A0A8T1S3B7</accession>